<dbReference type="AlphaFoldDB" id="Q0JKP4"/>
<gene>
    <name evidence="2" type="ordered locus">Os01g0660000</name>
</gene>
<organism evidence="2 3">
    <name type="scientific">Oryza sativa subsp. japonica</name>
    <name type="common">Rice</name>
    <dbReference type="NCBI Taxonomy" id="39947"/>
    <lineage>
        <taxon>Eukaryota</taxon>
        <taxon>Viridiplantae</taxon>
        <taxon>Streptophyta</taxon>
        <taxon>Embryophyta</taxon>
        <taxon>Tracheophyta</taxon>
        <taxon>Spermatophyta</taxon>
        <taxon>Magnoliopsida</taxon>
        <taxon>Liliopsida</taxon>
        <taxon>Poales</taxon>
        <taxon>Poaceae</taxon>
        <taxon>BOP clade</taxon>
        <taxon>Oryzoideae</taxon>
        <taxon>Oryzeae</taxon>
        <taxon>Oryzinae</taxon>
        <taxon>Oryza</taxon>
        <taxon>Oryza sativa</taxon>
    </lineage>
</organism>
<dbReference type="Proteomes" id="UP000000763">
    <property type="component" value="Chromosome 1"/>
</dbReference>
<feature type="signal peptide" evidence="1">
    <location>
        <begin position="1"/>
        <end position="25"/>
    </location>
</feature>
<evidence type="ECO:0000256" key="1">
    <source>
        <dbReference type="SAM" id="SignalP"/>
    </source>
</evidence>
<keyword evidence="1" id="KW-0732">Signal</keyword>
<evidence type="ECO:0000313" key="3">
    <source>
        <dbReference type="Proteomes" id="UP000000763"/>
    </source>
</evidence>
<proteinExistence type="predicted"/>
<name>Q0JKP4_ORYSJ</name>
<accession>Q0JKP4</accession>
<protein>
    <submittedName>
        <fullName evidence="2">Os01g0660000 protein</fullName>
    </submittedName>
</protein>
<dbReference type="KEGG" id="dosa:Os01g0660000"/>
<feature type="chain" id="PRO_5004174354" evidence="1">
    <location>
        <begin position="26"/>
        <end position="162"/>
    </location>
</feature>
<evidence type="ECO:0000313" key="2">
    <source>
        <dbReference type="EMBL" id="BAF05684.1"/>
    </source>
</evidence>
<dbReference type="EMBL" id="AP008207">
    <property type="protein sequence ID" value="BAF05684.1"/>
    <property type="molecule type" value="Genomic_DNA"/>
</dbReference>
<feature type="non-terminal residue" evidence="2">
    <location>
        <position position="1"/>
    </location>
</feature>
<reference evidence="2 3" key="1">
    <citation type="journal article" date="2005" name="Nature">
        <title>The map-based sequence of the rice genome.</title>
        <authorList>
            <consortium name="International rice genome sequencing project (IRGSP)"/>
            <person name="Matsumoto T."/>
            <person name="Wu J."/>
            <person name="Kanamori H."/>
            <person name="Katayose Y."/>
            <person name="Fujisawa M."/>
            <person name="Namiki N."/>
            <person name="Mizuno H."/>
            <person name="Yamamoto K."/>
            <person name="Antonio B.A."/>
            <person name="Baba T."/>
            <person name="Sakata K."/>
            <person name="Nagamura Y."/>
            <person name="Aoki H."/>
            <person name="Arikawa K."/>
            <person name="Arita K."/>
            <person name="Bito T."/>
            <person name="Chiden Y."/>
            <person name="Fujitsuka N."/>
            <person name="Fukunaka R."/>
            <person name="Hamada M."/>
            <person name="Harada C."/>
            <person name="Hayashi A."/>
            <person name="Hijishita S."/>
            <person name="Honda M."/>
            <person name="Hosokawa S."/>
            <person name="Ichikawa Y."/>
            <person name="Idonuma A."/>
            <person name="Iijima M."/>
            <person name="Ikeda M."/>
            <person name="Ikeno M."/>
            <person name="Ito K."/>
            <person name="Ito S."/>
            <person name="Ito T."/>
            <person name="Ito Y."/>
            <person name="Ito Y."/>
            <person name="Iwabuchi A."/>
            <person name="Kamiya K."/>
            <person name="Karasawa W."/>
            <person name="Kurita K."/>
            <person name="Katagiri S."/>
            <person name="Kikuta A."/>
            <person name="Kobayashi H."/>
            <person name="Kobayashi N."/>
            <person name="Machita K."/>
            <person name="Maehara T."/>
            <person name="Masukawa M."/>
            <person name="Mizubayashi T."/>
            <person name="Mukai Y."/>
            <person name="Nagasaki H."/>
            <person name="Nagata Y."/>
            <person name="Naito S."/>
            <person name="Nakashima M."/>
            <person name="Nakama Y."/>
            <person name="Nakamichi Y."/>
            <person name="Nakamura M."/>
            <person name="Meguro A."/>
            <person name="Negishi M."/>
            <person name="Ohta I."/>
            <person name="Ohta T."/>
            <person name="Okamoto M."/>
            <person name="Ono N."/>
            <person name="Saji S."/>
            <person name="Sakaguchi M."/>
            <person name="Sakai K."/>
            <person name="Shibata M."/>
            <person name="Shimokawa T."/>
            <person name="Song J."/>
            <person name="Takazaki Y."/>
            <person name="Terasawa K."/>
            <person name="Tsugane M."/>
            <person name="Tsuji K."/>
            <person name="Ueda S."/>
            <person name="Waki K."/>
            <person name="Yamagata H."/>
            <person name="Yamamoto M."/>
            <person name="Yamamoto S."/>
            <person name="Yamane H."/>
            <person name="Yoshiki S."/>
            <person name="Yoshihara R."/>
            <person name="Yukawa K."/>
            <person name="Zhong H."/>
            <person name="Yano M."/>
            <person name="Yuan Q."/>
            <person name="Ouyang S."/>
            <person name="Liu J."/>
            <person name="Jones K.M."/>
            <person name="Gansberger K."/>
            <person name="Moffat K."/>
            <person name="Hill J."/>
            <person name="Bera J."/>
            <person name="Fadrosh D."/>
            <person name="Jin S."/>
            <person name="Johri S."/>
            <person name="Kim M."/>
            <person name="Overton L."/>
            <person name="Reardon M."/>
            <person name="Tsitrin T."/>
            <person name="Vuong H."/>
            <person name="Weaver B."/>
            <person name="Ciecko A."/>
            <person name="Tallon L."/>
            <person name="Jackson J."/>
            <person name="Pai G."/>
            <person name="Aken S.V."/>
            <person name="Utterback T."/>
            <person name="Reidmuller S."/>
            <person name="Feldblyum T."/>
            <person name="Hsiao J."/>
            <person name="Zismann V."/>
            <person name="Iobst S."/>
            <person name="de Vazeille A.R."/>
            <person name="Buell C.R."/>
            <person name="Ying K."/>
            <person name="Li Y."/>
            <person name="Lu T."/>
            <person name="Huang Y."/>
            <person name="Zhao Q."/>
            <person name="Feng Q."/>
            <person name="Zhang L."/>
            <person name="Zhu J."/>
            <person name="Weng Q."/>
            <person name="Mu J."/>
            <person name="Lu Y."/>
            <person name="Fan D."/>
            <person name="Liu Y."/>
            <person name="Guan J."/>
            <person name="Zhang Y."/>
            <person name="Yu S."/>
            <person name="Liu X."/>
            <person name="Zhang Y."/>
            <person name="Hong G."/>
            <person name="Han B."/>
            <person name="Choisne N."/>
            <person name="Demange N."/>
            <person name="Orjeda G."/>
            <person name="Samain S."/>
            <person name="Cattolico L."/>
            <person name="Pelletier E."/>
            <person name="Couloux A."/>
            <person name="Segurens B."/>
            <person name="Wincker P."/>
            <person name="D'Hont A."/>
            <person name="Scarpelli C."/>
            <person name="Weissenbach J."/>
            <person name="Salanoubat M."/>
            <person name="Quetier F."/>
            <person name="Yu Y."/>
            <person name="Kim H.R."/>
            <person name="Rambo T."/>
            <person name="Currie J."/>
            <person name="Collura K."/>
            <person name="Luo M."/>
            <person name="Yang T."/>
            <person name="Ammiraju J.S.S."/>
            <person name="Engler F."/>
            <person name="Soderlund C."/>
            <person name="Wing R.A."/>
            <person name="Palmer L.E."/>
            <person name="de la Bastide M."/>
            <person name="Spiegel L."/>
            <person name="Nascimento L."/>
            <person name="Zutavern T."/>
            <person name="O'Shaughnessy A."/>
            <person name="Dike S."/>
            <person name="Dedhia N."/>
            <person name="Preston R."/>
            <person name="Balija V."/>
            <person name="McCombie W.R."/>
            <person name="Chow T."/>
            <person name="Chen H."/>
            <person name="Chung M."/>
            <person name="Chen C."/>
            <person name="Shaw J."/>
            <person name="Wu H."/>
            <person name="Hsiao K."/>
            <person name="Chao Y."/>
            <person name="Chu M."/>
            <person name="Cheng C."/>
            <person name="Hour A."/>
            <person name="Lee P."/>
            <person name="Lin S."/>
            <person name="Lin Y."/>
            <person name="Liou J."/>
            <person name="Liu S."/>
            <person name="Hsing Y."/>
            <person name="Raghuvanshi S."/>
            <person name="Mohanty A."/>
            <person name="Bharti A.K."/>
            <person name="Gaur A."/>
            <person name="Gupta V."/>
            <person name="Kumar D."/>
            <person name="Ravi V."/>
            <person name="Vij S."/>
            <person name="Kapur A."/>
            <person name="Khurana P."/>
            <person name="Khurana P."/>
            <person name="Khurana J.P."/>
            <person name="Tyagi A.K."/>
            <person name="Gaikwad K."/>
            <person name="Singh A."/>
            <person name="Dalal V."/>
            <person name="Srivastava S."/>
            <person name="Dixit A."/>
            <person name="Pal A.K."/>
            <person name="Ghazi I.A."/>
            <person name="Yadav M."/>
            <person name="Pandit A."/>
            <person name="Bhargava A."/>
            <person name="Sureshbabu K."/>
            <person name="Batra K."/>
            <person name="Sharma T.R."/>
            <person name="Mohapatra T."/>
            <person name="Singh N.K."/>
            <person name="Messing J."/>
            <person name="Nelson A.B."/>
            <person name="Fuks G."/>
            <person name="Kavchok S."/>
            <person name="Keizer G."/>
            <person name="Linton E."/>
            <person name="Llaca V."/>
            <person name="Song R."/>
            <person name="Tanyolac B."/>
            <person name="Young S."/>
            <person name="Ho-Il K."/>
            <person name="Hahn J.H."/>
            <person name="Sangsakoo G."/>
            <person name="Vanavichit A."/>
            <person name="de Mattos Luiz.A.T."/>
            <person name="Zimmer P.D."/>
            <person name="Malone G."/>
            <person name="Dellagostin O."/>
            <person name="de Oliveira A.C."/>
            <person name="Bevan M."/>
            <person name="Bancroft I."/>
            <person name="Minx P."/>
            <person name="Cordum H."/>
            <person name="Wilson R."/>
            <person name="Cheng Z."/>
            <person name="Jin W."/>
            <person name="Jiang J."/>
            <person name="Leong S.A."/>
            <person name="Iwama H."/>
            <person name="Gojobori T."/>
            <person name="Itoh T."/>
            <person name="Niimura Y."/>
            <person name="Fujii Y."/>
            <person name="Habara T."/>
            <person name="Sakai H."/>
            <person name="Sato Y."/>
            <person name="Wilson G."/>
            <person name="Kumar K."/>
            <person name="McCouch S."/>
            <person name="Juretic N."/>
            <person name="Hoen D."/>
            <person name="Wright S."/>
            <person name="Bruskiewich R."/>
            <person name="Bureau T."/>
            <person name="Miyao A."/>
            <person name="Hirochika H."/>
            <person name="Nishikawa T."/>
            <person name="Kadowaki K."/>
            <person name="Sugiura M."/>
            <person name="Burr B."/>
            <person name="Sasaki T."/>
        </authorList>
    </citation>
    <scope>NUCLEOTIDE SEQUENCE [LARGE SCALE GENOMIC DNA]</scope>
    <source>
        <strain evidence="3">cv. Nipponbare</strain>
    </source>
</reference>
<sequence length="162" mass="17320">QARHHAGHVPLIVLLHARAIIMVFPLEPHNRCRTLHALRRPHVVVSAGAVRFLLSQRHCRTGSGSSRSGTTATAATTFSPAANLHRRLRPCIGNAKSTSESVGSIAPLPIDSSRCGPATPCAAPSSRAKGELRWVTTHDVLTTAFPVGRSPLQQRAPATARR</sequence>
<reference evidence="3" key="2">
    <citation type="journal article" date="2008" name="Nucleic Acids Res.">
        <title>The rice annotation project database (RAP-DB): 2008 update.</title>
        <authorList>
            <consortium name="The rice annotation project (RAP)"/>
        </authorList>
    </citation>
    <scope>GENOME REANNOTATION</scope>
    <source>
        <strain evidence="3">cv. Nipponbare</strain>
    </source>
</reference>